<comment type="caution">
    <text evidence="1">The sequence shown here is derived from an EMBL/GenBank/DDBJ whole genome shotgun (WGS) entry which is preliminary data.</text>
</comment>
<reference evidence="1" key="1">
    <citation type="submission" date="2021-06" db="EMBL/GenBank/DDBJ databases">
        <authorList>
            <person name="Kallberg Y."/>
            <person name="Tangrot J."/>
            <person name="Rosling A."/>
        </authorList>
    </citation>
    <scope>NUCLEOTIDE SEQUENCE</scope>
    <source>
        <strain evidence="1">MA453B</strain>
    </source>
</reference>
<organism evidence="1 2">
    <name type="scientific">Dentiscutata erythropus</name>
    <dbReference type="NCBI Taxonomy" id="1348616"/>
    <lineage>
        <taxon>Eukaryota</taxon>
        <taxon>Fungi</taxon>
        <taxon>Fungi incertae sedis</taxon>
        <taxon>Mucoromycota</taxon>
        <taxon>Glomeromycotina</taxon>
        <taxon>Glomeromycetes</taxon>
        <taxon>Diversisporales</taxon>
        <taxon>Gigasporaceae</taxon>
        <taxon>Dentiscutata</taxon>
    </lineage>
</organism>
<proteinExistence type="predicted"/>
<evidence type="ECO:0000313" key="1">
    <source>
        <dbReference type="EMBL" id="CAG8731612.1"/>
    </source>
</evidence>
<protein>
    <submittedName>
        <fullName evidence="1">27569_t:CDS:1</fullName>
    </submittedName>
</protein>
<feature type="non-terminal residue" evidence="1">
    <location>
        <position position="463"/>
    </location>
</feature>
<sequence>ELALDAESVCIVELIYKYKNVIAILQSHLIEAIEPMLSNLKEAFNFSLCSRCNNGLLKLASTKKKSPSNSAKKMNKKSSKKIKLEPEICDLTIAEDESFYDSADYHDSDEISEEDIYNIEDIYAEKDYEYEIHYGVFIKLDGKFLPTKWYKATISEIDEFLLEIHTNVIALTKNEMIEASDYNVTFKGEKAMGAGTQLVDEQDFQKFCSEYHRLSARKVNMEVFITINSQNLAKSKHKKDTDSEPEFDISDDNILETYKNKNDIPKVSNLTTEEIRIAENVTKIRTTNHCDLHNRACLNQNQGKENHVEITFMMLSTWASEINKGLATPMDPPTHPLFAYRLSKTKSSNSQLSEPNIPTSSYMPSPFYNPLHMHSNFILPYSISEQTTFTTRSFIPSIDDFLKLVDEKEDTGDYYQGFLAKFKQQRISVRILSRISDEEFKNCDVDTIGARQTLHYYAMKYNV</sequence>
<dbReference type="EMBL" id="CAJVPY010012073">
    <property type="protein sequence ID" value="CAG8731612.1"/>
    <property type="molecule type" value="Genomic_DNA"/>
</dbReference>
<accession>A0A9N9NHK9</accession>
<dbReference type="Proteomes" id="UP000789405">
    <property type="component" value="Unassembled WGS sequence"/>
</dbReference>
<name>A0A9N9NHK9_9GLOM</name>
<evidence type="ECO:0000313" key="2">
    <source>
        <dbReference type="Proteomes" id="UP000789405"/>
    </source>
</evidence>
<gene>
    <name evidence="1" type="ORF">DERYTH_LOCUS15176</name>
</gene>
<keyword evidence="2" id="KW-1185">Reference proteome</keyword>
<dbReference type="OrthoDB" id="2440456at2759"/>
<dbReference type="AlphaFoldDB" id="A0A9N9NHK9"/>